<name>A0A6C0LGW4_9ZZZZ</name>
<accession>A0A6C0LGW4</accession>
<evidence type="ECO:0000256" key="1">
    <source>
        <dbReference type="SAM" id="Phobius"/>
    </source>
</evidence>
<protein>
    <submittedName>
        <fullName evidence="2">Uncharacterized protein</fullName>
    </submittedName>
</protein>
<proteinExistence type="predicted"/>
<keyword evidence="1" id="KW-0812">Transmembrane</keyword>
<dbReference type="EMBL" id="MN740476">
    <property type="protein sequence ID" value="QHU28931.1"/>
    <property type="molecule type" value="Genomic_DNA"/>
</dbReference>
<evidence type="ECO:0000313" key="2">
    <source>
        <dbReference type="EMBL" id="QHU28931.1"/>
    </source>
</evidence>
<keyword evidence="1" id="KW-1133">Transmembrane helix</keyword>
<sequence>MNPINIIISLISTFLYVLIIIYVIYLFII</sequence>
<keyword evidence="1" id="KW-0472">Membrane</keyword>
<organism evidence="2">
    <name type="scientific">viral metagenome</name>
    <dbReference type="NCBI Taxonomy" id="1070528"/>
    <lineage>
        <taxon>unclassified sequences</taxon>
        <taxon>metagenomes</taxon>
        <taxon>organismal metagenomes</taxon>
    </lineage>
</organism>
<reference evidence="2" key="1">
    <citation type="journal article" date="2020" name="Nature">
        <title>Giant virus diversity and host interactions through global metagenomics.</title>
        <authorList>
            <person name="Schulz F."/>
            <person name="Roux S."/>
            <person name="Paez-Espino D."/>
            <person name="Jungbluth S."/>
            <person name="Walsh D.A."/>
            <person name="Denef V.J."/>
            <person name="McMahon K.D."/>
            <person name="Konstantinidis K.T."/>
            <person name="Eloe-Fadrosh E.A."/>
            <person name="Kyrpides N.C."/>
            <person name="Woyke T."/>
        </authorList>
    </citation>
    <scope>NUCLEOTIDE SEQUENCE</scope>
    <source>
        <strain evidence="2">GVMAG-M-3300027791-30</strain>
    </source>
</reference>
<feature type="transmembrane region" description="Helical" evidence="1">
    <location>
        <begin position="6"/>
        <end position="28"/>
    </location>
</feature>
<dbReference type="AlphaFoldDB" id="A0A6C0LGW4"/>